<proteinExistence type="predicted"/>
<sequence length="59" mass="6528">MESPTFSTQSLIAPASRGLMRPPAVDMDRMAVEAERAPSRLTERAVWARSIGLLLMLLE</sequence>
<protein>
    <submittedName>
        <fullName evidence="1">Uncharacterized protein</fullName>
    </submittedName>
</protein>
<keyword evidence="2" id="KW-1185">Reference proteome</keyword>
<dbReference type="Proteomes" id="UP000775213">
    <property type="component" value="Unassembled WGS sequence"/>
</dbReference>
<name>A0AAV7H7Q6_DENCH</name>
<gene>
    <name evidence="1" type="ORF">IEQ34_005130</name>
</gene>
<evidence type="ECO:0000313" key="2">
    <source>
        <dbReference type="Proteomes" id="UP000775213"/>
    </source>
</evidence>
<accession>A0AAV7H7Q6</accession>
<evidence type="ECO:0000313" key="1">
    <source>
        <dbReference type="EMBL" id="KAH0465027.1"/>
    </source>
</evidence>
<dbReference type="AlphaFoldDB" id="A0AAV7H7Q6"/>
<organism evidence="1 2">
    <name type="scientific">Dendrobium chrysotoxum</name>
    <name type="common">Orchid</name>
    <dbReference type="NCBI Taxonomy" id="161865"/>
    <lineage>
        <taxon>Eukaryota</taxon>
        <taxon>Viridiplantae</taxon>
        <taxon>Streptophyta</taxon>
        <taxon>Embryophyta</taxon>
        <taxon>Tracheophyta</taxon>
        <taxon>Spermatophyta</taxon>
        <taxon>Magnoliopsida</taxon>
        <taxon>Liliopsida</taxon>
        <taxon>Asparagales</taxon>
        <taxon>Orchidaceae</taxon>
        <taxon>Epidendroideae</taxon>
        <taxon>Malaxideae</taxon>
        <taxon>Dendrobiinae</taxon>
        <taxon>Dendrobium</taxon>
    </lineage>
</organism>
<dbReference type="EMBL" id="JAGFBR010000006">
    <property type="protein sequence ID" value="KAH0465027.1"/>
    <property type="molecule type" value="Genomic_DNA"/>
</dbReference>
<comment type="caution">
    <text evidence="1">The sequence shown here is derived from an EMBL/GenBank/DDBJ whole genome shotgun (WGS) entry which is preliminary data.</text>
</comment>
<reference evidence="1 2" key="1">
    <citation type="journal article" date="2021" name="Hortic Res">
        <title>Chromosome-scale assembly of the Dendrobium chrysotoxum genome enhances the understanding of orchid evolution.</title>
        <authorList>
            <person name="Zhang Y."/>
            <person name="Zhang G.Q."/>
            <person name="Zhang D."/>
            <person name="Liu X.D."/>
            <person name="Xu X.Y."/>
            <person name="Sun W.H."/>
            <person name="Yu X."/>
            <person name="Zhu X."/>
            <person name="Wang Z.W."/>
            <person name="Zhao X."/>
            <person name="Zhong W.Y."/>
            <person name="Chen H."/>
            <person name="Yin W.L."/>
            <person name="Huang T."/>
            <person name="Niu S.C."/>
            <person name="Liu Z.J."/>
        </authorList>
    </citation>
    <scope>NUCLEOTIDE SEQUENCE [LARGE SCALE GENOMIC DNA]</scope>
    <source>
        <strain evidence="1">Lindl</strain>
    </source>
</reference>